<evidence type="ECO:0000256" key="3">
    <source>
        <dbReference type="ARBA" id="ARBA00023167"/>
    </source>
</evidence>
<dbReference type="SMART" id="SM00116">
    <property type="entry name" value="CBS"/>
    <property type="match status" value="4"/>
</dbReference>
<keyword evidence="1" id="KW-0028">Amino-acid biosynthesis</keyword>
<dbReference type="SUPFAM" id="SSF54631">
    <property type="entry name" value="CBS-domain pair"/>
    <property type="match status" value="2"/>
</dbReference>
<accession>A0A832RT11</accession>
<feature type="domain" description="CBS" evidence="5">
    <location>
        <begin position="11"/>
        <end position="67"/>
    </location>
</feature>
<dbReference type="Gene3D" id="3.10.580.10">
    <property type="entry name" value="CBS-domain"/>
    <property type="match status" value="2"/>
</dbReference>
<dbReference type="InterPro" id="IPR046342">
    <property type="entry name" value="CBS_dom_sf"/>
</dbReference>
<dbReference type="PANTHER" id="PTHR43080:SF29">
    <property type="entry name" value="OS02G0818000 PROTEIN"/>
    <property type="match status" value="1"/>
</dbReference>
<keyword evidence="2 4" id="KW-0129">CBS domain</keyword>
<proteinExistence type="predicted"/>
<dbReference type="Pfam" id="PF00571">
    <property type="entry name" value="CBS"/>
    <property type="match status" value="4"/>
</dbReference>
<evidence type="ECO:0000313" key="6">
    <source>
        <dbReference type="EMBL" id="HIH69853.1"/>
    </source>
</evidence>
<feature type="domain" description="CBS" evidence="5">
    <location>
        <begin position="143"/>
        <end position="201"/>
    </location>
</feature>
<evidence type="ECO:0000256" key="4">
    <source>
        <dbReference type="PROSITE-ProRule" id="PRU00703"/>
    </source>
</evidence>
<name>A0A832RT11_9EURY</name>
<comment type="caution">
    <text evidence="6">The sequence shown here is derived from an EMBL/GenBank/DDBJ whole genome shotgun (WGS) entry which is preliminary data.</text>
</comment>
<feature type="domain" description="CBS" evidence="5">
    <location>
        <begin position="235"/>
        <end position="290"/>
    </location>
</feature>
<protein>
    <submittedName>
        <fullName evidence="6">CBS domain-containing protein</fullName>
    </submittedName>
</protein>
<gene>
    <name evidence="6" type="ORF">HA299_04450</name>
</gene>
<feature type="domain" description="CBS" evidence="5">
    <location>
        <begin position="82"/>
        <end position="137"/>
    </location>
</feature>
<dbReference type="InterPro" id="IPR051257">
    <property type="entry name" value="Diverse_CBS-Domain"/>
</dbReference>
<dbReference type="RefSeq" id="WP_052353176.1">
    <property type="nucleotide sequence ID" value="NZ_DUIH01000013.1"/>
</dbReference>
<keyword evidence="3" id="KW-0486">Methionine biosynthesis</keyword>
<evidence type="ECO:0000256" key="1">
    <source>
        <dbReference type="ARBA" id="ARBA00022605"/>
    </source>
</evidence>
<dbReference type="GO" id="GO:0009086">
    <property type="term" value="P:methionine biosynthetic process"/>
    <property type="evidence" value="ECO:0007669"/>
    <property type="project" value="UniProtKB-KW"/>
</dbReference>
<dbReference type="Proteomes" id="UP000600363">
    <property type="component" value="Unassembled WGS sequence"/>
</dbReference>
<evidence type="ECO:0000313" key="7">
    <source>
        <dbReference type="Proteomes" id="UP000600363"/>
    </source>
</evidence>
<dbReference type="AlphaFoldDB" id="A0A832RT11"/>
<organism evidence="6 7">
    <name type="scientific">Methermicoccus shengliensis</name>
    <dbReference type="NCBI Taxonomy" id="660064"/>
    <lineage>
        <taxon>Archaea</taxon>
        <taxon>Methanobacteriati</taxon>
        <taxon>Methanobacteriota</taxon>
        <taxon>Stenosarchaea group</taxon>
        <taxon>Methanomicrobia</taxon>
        <taxon>Methanosarcinales</taxon>
        <taxon>Methermicoccaceae</taxon>
        <taxon>Methermicoccus</taxon>
    </lineage>
</organism>
<reference evidence="6" key="1">
    <citation type="journal article" date="2020" name="bioRxiv">
        <title>A rank-normalized archaeal taxonomy based on genome phylogeny resolves widespread incomplete and uneven classifications.</title>
        <authorList>
            <person name="Rinke C."/>
            <person name="Chuvochina M."/>
            <person name="Mussig A.J."/>
            <person name="Chaumeil P.-A."/>
            <person name="Waite D.W."/>
            <person name="Whitman W.B."/>
            <person name="Parks D.H."/>
            <person name="Hugenholtz P."/>
        </authorList>
    </citation>
    <scope>NUCLEOTIDE SEQUENCE</scope>
    <source>
        <strain evidence="6">UBA12518</strain>
    </source>
</reference>
<evidence type="ECO:0000259" key="5">
    <source>
        <dbReference type="PROSITE" id="PS51371"/>
    </source>
</evidence>
<dbReference type="PROSITE" id="PS51371">
    <property type="entry name" value="CBS"/>
    <property type="match status" value="4"/>
</dbReference>
<dbReference type="CDD" id="cd02205">
    <property type="entry name" value="CBS_pair_SF"/>
    <property type="match status" value="1"/>
</dbReference>
<dbReference type="EMBL" id="DUIH01000013">
    <property type="protein sequence ID" value="HIH69853.1"/>
    <property type="molecule type" value="Genomic_DNA"/>
</dbReference>
<dbReference type="PANTHER" id="PTHR43080">
    <property type="entry name" value="CBS DOMAIN-CONTAINING PROTEIN CBSX3, MITOCHONDRIAL"/>
    <property type="match status" value="1"/>
</dbReference>
<evidence type="ECO:0000256" key="2">
    <source>
        <dbReference type="ARBA" id="ARBA00023122"/>
    </source>
</evidence>
<sequence>MEEEATVEKVMSTPVYVVGPNEPLSRARNLMLKHKVNRLVVVNEQEEPMGMITQTDILDHLLQPDAPWRRRPVDAIPVRNAMSEGLIKIHGGATIEEAAEVLLENQIEGLPVVNEKLEGIITLMDIVRYIGELDPDILVSDVMDDFVVSVHTNQSMPQVIEKMQENEVDVVVVAKDSEHPVGVITSTNLALLELTELLDDITRGREVKMVRKNSHGGRRRYRYVKELPLMAKDVMNNTMAVVLHFERVSKACGVMVEHNLRALPVINESNELCGVVSRADIASILVREDV</sequence>
<dbReference type="InterPro" id="IPR000644">
    <property type="entry name" value="CBS_dom"/>
</dbReference>